<name>A0ABV6DR59_9BACL</name>
<comment type="caution">
    <text evidence="2">The sequence shown here is derived from an EMBL/GenBank/DDBJ whole genome shotgun (WGS) entry which is preliminary data.</text>
</comment>
<evidence type="ECO:0000313" key="2">
    <source>
        <dbReference type="EMBL" id="MFC0215141.1"/>
    </source>
</evidence>
<dbReference type="Proteomes" id="UP001589776">
    <property type="component" value="Unassembled WGS sequence"/>
</dbReference>
<gene>
    <name evidence="2" type="ORF">ACFFK0_22345</name>
</gene>
<accession>A0ABV6DR59</accession>
<feature type="domain" description="Phospholipase C/D" evidence="1">
    <location>
        <begin position="6"/>
        <end position="141"/>
    </location>
</feature>
<dbReference type="RefSeq" id="WP_377472585.1">
    <property type="nucleotide sequence ID" value="NZ_JBHLWN010000082.1"/>
</dbReference>
<proteinExistence type="predicted"/>
<dbReference type="EMBL" id="JBHLWN010000082">
    <property type="protein sequence ID" value="MFC0215141.1"/>
    <property type="molecule type" value="Genomic_DNA"/>
</dbReference>
<keyword evidence="3" id="KW-1185">Reference proteome</keyword>
<dbReference type="Pfam" id="PF00882">
    <property type="entry name" value="Zn_dep_PLPC"/>
    <property type="match status" value="1"/>
</dbReference>
<reference evidence="2 3" key="1">
    <citation type="submission" date="2024-09" db="EMBL/GenBank/DDBJ databases">
        <authorList>
            <person name="Sun Q."/>
            <person name="Mori K."/>
        </authorList>
    </citation>
    <scope>NUCLEOTIDE SEQUENCE [LARGE SCALE GENOMIC DNA]</scope>
    <source>
        <strain evidence="2 3">CCM 7759</strain>
    </source>
</reference>
<protein>
    <submittedName>
        <fullName evidence="2">Zinc dependent phospholipase C family protein</fullName>
    </submittedName>
</protein>
<evidence type="ECO:0000313" key="3">
    <source>
        <dbReference type="Proteomes" id="UP001589776"/>
    </source>
</evidence>
<dbReference type="InterPro" id="IPR029002">
    <property type="entry name" value="PLPC/GPLD1"/>
</dbReference>
<evidence type="ECO:0000259" key="1">
    <source>
        <dbReference type="Pfam" id="PF00882"/>
    </source>
</evidence>
<organism evidence="2 3">
    <name type="scientific">Paenibacillus chartarius</name>
    <dbReference type="NCBI Taxonomy" id="747481"/>
    <lineage>
        <taxon>Bacteria</taxon>
        <taxon>Bacillati</taxon>
        <taxon>Bacillota</taxon>
        <taxon>Bacilli</taxon>
        <taxon>Bacillales</taxon>
        <taxon>Paenibacillaceae</taxon>
        <taxon>Paenibacillus</taxon>
    </lineage>
</organism>
<sequence>MPNLWTHVLFGEALAGRLGFRLDLEAAGQLNLYRLGCQGPDLLFFHRFLPWQRGSMTQLGSAMHERHCGPVLMDFADKAREHGADSALARYVLGFFTHHVLDRTMHPYVFYRSGYRKWDHQRFEVAMDTLLVHRMRGIETWRFPAWKLIYNGPSLPDSVTDMLAATASAYYPELTGPYDSSDWQQAYLDMVRAHRLFHDPSGLKTLLTLGRIAPLAYKRRPPAADFLNEARREWRHPSDMAVVSTASIMDMWDDAMAEGEHILRTALSYWTVKHPAAAEEARRELAGLIGNRTYDSGLPCEEPLPLQYADPIFVR</sequence>